<dbReference type="PROSITE" id="PS51257">
    <property type="entry name" value="PROKAR_LIPOPROTEIN"/>
    <property type="match status" value="1"/>
</dbReference>
<reference evidence="1" key="2">
    <citation type="journal article" date="2024" name="Antonie Van Leeuwenhoek">
        <title>Roseihalotalea indica gen. nov., sp. nov., a halophilic Bacteroidetes from mesopelagic Southwest Indian Ocean with higher carbohydrate metabolic potential.</title>
        <authorList>
            <person name="Chen B."/>
            <person name="Zhang M."/>
            <person name="Lin D."/>
            <person name="Ye J."/>
            <person name="Tang K."/>
        </authorList>
    </citation>
    <scope>NUCLEOTIDE SEQUENCE</scope>
    <source>
        <strain evidence="1">TK19036</strain>
    </source>
</reference>
<sequence length="417" mass="45833">MIRCTYLFILSGITLAFGCQSPPETSESAIDDTTSQEVPVKQVLSPASVASGEPNLFVDPSGQVYLSWVEEVESGHELRYAAWQDEQWSSPQTIAQGDNWFVNWADFPSMAVTDAFAAAHWLQKSAEGTYDYDVQVALSPHSQEHWDDSFVLHQDGKAAEHGFVTLLPLSSEEILSVWLDGRNTQQEDGAMNLFANIITPTGTTVPGTQLDDRVCDCCQTDAALTGEGAVIVYRNRTEDEVRDIYVVRKTASGWSEPQPLHNDNWQIAGCPVNGPAICAQNQNVAVAWFTAAQEMPKVQVVFSKDGGKAFGEPVRVDEQKPLGRVDIELVDAHTAVVSWMENTGNGATIRLISVYDDGTKGQPMTLATTQSSRSSGFPIMAQADDRLYFAWTHASDSTSEIRTAWMPTNHFTKETDL</sequence>
<proteinExistence type="predicted"/>
<protein>
    <submittedName>
        <fullName evidence="1">Exo-alpha-sialidase</fullName>
    </submittedName>
</protein>
<dbReference type="InterPro" id="IPR036278">
    <property type="entry name" value="Sialidase_sf"/>
</dbReference>
<dbReference type="AlphaFoldDB" id="A0AA49GQ70"/>
<dbReference type="Gene3D" id="2.120.10.10">
    <property type="match status" value="1"/>
</dbReference>
<gene>
    <name evidence="1" type="ORF">K4G66_04050</name>
</gene>
<dbReference type="SUPFAM" id="SSF50939">
    <property type="entry name" value="Sialidases"/>
    <property type="match status" value="1"/>
</dbReference>
<accession>A0AA49GQ70</accession>
<name>A0AA49GQ70_9BACT</name>
<evidence type="ECO:0000313" key="1">
    <source>
        <dbReference type="EMBL" id="WKN37879.1"/>
    </source>
</evidence>
<dbReference type="EMBL" id="CP120682">
    <property type="protein sequence ID" value="WKN37879.1"/>
    <property type="molecule type" value="Genomic_DNA"/>
</dbReference>
<organism evidence="1">
    <name type="scientific">Roseihalotalea indica</name>
    <dbReference type="NCBI Taxonomy" id="2867963"/>
    <lineage>
        <taxon>Bacteria</taxon>
        <taxon>Pseudomonadati</taxon>
        <taxon>Bacteroidota</taxon>
        <taxon>Cytophagia</taxon>
        <taxon>Cytophagales</taxon>
        <taxon>Catalimonadaceae</taxon>
        <taxon>Roseihalotalea</taxon>
    </lineage>
</organism>
<reference evidence="1" key="1">
    <citation type="journal article" date="2023" name="Comput. Struct. Biotechnol. J.">
        <title>Discovery of a novel marine Bacteroidetes with a rich repertoire of carbohydrate-active enzymes.</title>
        <authorList>
            <person name="Chen B."/>
            <person name="Liu G."/>
            <person name="Chen Q."/>
            <person name="Wang H."/>
            <person name="Liu L."/>
            <person name="Tang K."/>
        </authorList>
    </citation>
    <scope>NUCLEOTIDE SEQUENCE</scope>
    <source>
        <strain evidence="1">TK19036</strain>
    </source>
</reference>